<comment type="caution">
    <text evidence="1">The sequence shown here is derived from an EMBL/GenBank/DDBJ whole genome shotgun (WGS) entry which is preliminary data.</text>
</comment>
<dbReference type="PATRIC" id="fig|1261130.3.peg.1904"/>
<dbReference type="EMBL" id="AOBV01000018">
    <property type="protein sequence ID" value="ELV07209.1"/>
    <property type="molecule type" value="Genomic_DNA"/>
</dbReference>
<sequence length="71" mass="8321">MINNIHATILKNLRDDGFMSEEVKSSMIKIEINEHYEQITSNHSIVDENSKKINEMDFKQTLYCAFNIEDV</sequence>
<dbReference type="RefSeq" id="WP_008316923.1">
    <property type="nucleotide sequence ID" value="NZ_KB372788.1"/>
</dbReference>
<dbReference type="Proteomes" id="UP000011617">
    <property type="component" value="Unassembled WGS sequence"/>
</dbReference>
<protein>
    <submittedName>
        <fullName evidence="1">Uncharacterized protein</fullName>
    </submittedName>
</protein>
<gene>
    <name evidence="1" type="ORF">F387_02028</name>
</gene>
<accession>L8XWM4</accession>
<name>L8XWM4_9GAMM</name>
<organism evidence="1 2">
    <name type="scientific">Wohlfahrtiimonas chitiniclastica SH04</name>
    <dbReference type="NCBI Taxonomy" id="1261130"/>
    <lineage>
        <taxon>Bacteria</taxon>
        <taxon>Pseudomonadati</taxon>
        <taxon>Pseudomonadota</taxon>
        <taxon>Gammaproteobacteria</taxon>
        <taxon>Cardiobacteriales</taxon>
        <taxon>Ignatzschineriaceae</taxon>
        <taxon>Wohlfahrtiimonas</taxon>
    </lineage>
</organism>
<keyword evidence="2" id="KW-1185">Reference proteome</keyword>
<proteinExistence type="predicted"/>
<dbReference type="HOGENOM" id="CLU_2739044_0_0_6"/>
<dbReference type="AlphaFoldDB" id="L8XWM4"/>
<reference evidence="1 2" key="1">
    <citation type="journal article" date="2013" name="Genome Announc.">
        <title>Complete Genome Sequence of Wohlfahrtiimonas chitiniclastica Strain SH04, Isolated from Chrysomya megacephala Collected from Pudong International Airport in China.</title>
        <authorList>
            <person name="Cao X.M."/>
            <person name="Chen T."/>
            <person name="Xu L.Z."/>
            <person name="Yao L.S."/>
            <person name="Qi J."/>
            <person name="Zhang X.L."/>
            <person name="Yan Q.L."/>
            <person name="Deng Y.H."/>
            <person name="Guo T.Y."/>
            <person name="Wang J."/>
            <person name="Hu K.X."/>
            <person name="Xu B.L."/>
        </authorList>
    </citation>
    <scope>NUCLEOTIDE SEQUENCE [LARGE SCALE GENOMIC DNA]</scope>
    <source>
        <strain evidence="1 2">SH04</strain>
    </source>
</reference>
<evidence type="ECO:0000313" key="2">
    <source>
        <dbReference type="Proteomes" id="UP000011617"/>
    </source>
</evidence>
<evidence type="ECO:0000313" key="1">
    <source>
        <dbReference type="EMBL" id="ELV07209.1"/>
    </source>
</evidence>